<proteinExistence type="predicted"/>
<accession>A0A381MZZ4</accession>
<organism evidence="4">
    <name type="scientific">marine metagenome</name>
    <dbReference type="NCBI Taxonomy" id="408172"/>
    <lineage>
        <taxon>unclassified sequences</taxon>
        <taxon>metagenomes</taxon>
        <taxon>ecological metagenomes</taxon>
    </lineage>
</organism>
<dbReference type="GO" id="GO:0019563">
    <property type="term" value="P:glycerol catabolic process"/>
    <property type="evidence" value="ECO:0007669"/>
    <property type="project" value="TreeGrafter"/>
</dbReference>
<dbReference type="SUPFAM" id="SSF101473">
    <property type="entry name" value="DhaL-like"/>
    <property type="match status" value="1"/>
</dbReference>
<dbReference type="PROSITE" id="PS51480">
    <property type="entry name" value="DHAL"/>
    <property type="match status" value="1"/>
</dbReference>
<evidence type="ECO:0000259" key="3">
    <source>
        <dbReference type="PROSITE" id="PS51480"/>
    </source>
</evidence>
<evidence type="ECO:0000256" key="1">
    <source>
        <dbReference type="ARBA" id="ARBA00022679"/>
    </source>
</evidence>
<gene>
    <name evidence="4" type="ORF">METZ01_LOCUS776</name>
</gene>
<dbReference type="InterPro" id="IPR050861">
    <property type="entry name" value="Dihydroxyacetone_Kinase"/>
</dbReference>
<evidence type="ECO:0000256" key="2">
    <source>
        <dbReference type="ARBA" id="ARBA00022777"/>
    </source>
</evidence>
<dbReference type="Gene3D" id="1.25.40.340">
    <property type="match status" value="1"/>
</dbReference>
<dbReference type="AlphaFoldDB" id="A0A381MZZ4"/>
<feature type="domain" description="DhaL" evidence="3">
    <location>
        <begin position="1"/>
        <end position="174"/>
    </location>
</feature>
<reference evidence="4" key="1">
    <citation type="submission" date="2018-05" db="EMBL/GenBank/DDBJ databases">
        <authorList>
            <person name="Lanie J.A."/>
            <person name="Ng W.-L."/>
            <person name="Kazmierczak K.M."/>
            <person name="Andrzejewski T.M."/>
            <person name="Davidsen T.M."/>
            <person name="Wayne K.J."/>
            <person name="Tettelin H."/>
            <person name="Glass J.I."/>
            <person name="Rusch D."/>
            <person name="Podicherti R."/>
            <person name="Tsui H.-C.T."/>
            <person name="Winkler M.E."/>
        </authorList>
    </citation>
    <scope>NUCLEOTIDE SEQUENCE</scope>
</reference>
<dbReference type="SMART" id="SM01120">
    <property type="entry name" value="Dak2"/>
    <property type="match status" value="1"/>
</dbReference>
<dbReference type="Pfam" id="PF02734">
    <property type="entry name" value="Dak2"/>
    <property type="match status" value="1"/>
</dbReference>
<dbReference type="PANTHER" id="PTHR28629:SF4">
    <property type="entry name" value="TRIOKINASE_FMN CYCLASE"/>
    <property type="match status" value="1"/>
</dbReference>
<dbReference type="PANTHER" id="PTHR28629">
    <property type="entry name" value="TRIOKINASE/FMN CYCLASE"/>
    <property type="match status" value="1"/>
</dbReference>
<dbReference type="EMBL" id="UINC01000043">
    <property type="protein sequence ID" value="SUZ47922.1"/>
    <property type="molecule type" value="Genomic_DNA"/>
</dbReference>
<sequence length="177" mass="19746">MDKLDQLVGDGDHGSTIYKGITVAKQLYLNNLTSPLDETMAIISKQMRIEMGGASGILMSIFFDESGKIDKSNLNSSIIDIFEKSIDKIMKIGKVKAGDKSILDIYIPVLNFLKKNSDFQFKKNEINEILSLSLAKTKEMEAQVGRAKFLENRGLGFIDPGAKSTEIILREYFESLL</sequence>
<dbReference type="GO" id="GO:0005829">
    <property type="term" value="C:cytosol"/>
    <property type="evidence" value="ECO:0007669"/>
    <property type="project" value="TreeGrafter"/>
</dbReference>
<evidence type="ECO:0000313" key="4">
    <source>
        <dbReference type="EMBL" id="SUZ47922.1"/>
    </source>
</evidence>
<dbReference type="GO" id="GO:0004371">
    <property type="term" value="F:glycerone kinase activity"/>
    <property type="evidence" value="ECO:0007669"/>
    <property type="project" value="InterPro"/>
</dbReference>
<keyword evidence="1" id="KW-0808">Transferase</keyword>
<name>A0A381MZZ4_9ZZZZ</name>
<dbReference type="InterPro" id="IPR036117">
    <property type="entry name" value="DhaL_dom_sf"/>
</dbReference>
<protein>
    <recommendedName>
        <fullName evidence="3">DhaL domain-containing protein</fullName>
    </recommendedName>
</protein>
<dbReference type="InterPro" id="IPR004007">
    <property type="entry name" value="DhaL_dom"/>
</dbReference>
<keyword evidence="2" id="KW-0418">Kinase</keyword>